<keyword evidence="1" id="KW-0175">Coiled coil</keyword>
<dbReference type="AlphaFoldDB" id="A0AA38MJS8"/>
<comment type="caution">
    <text evidence="2">The sequence shown here is derived from an EMBL/GenBank/DDBJ whole genome shotgun (WGS) entry which is preliminary data.</text>
</comment>
<organism evidence="2 3">
    <name type="scientific">Zophobas morio</name>
    <dbReference type="NCBI Taxonomy" id="2755281"/>
    <lineage>
        <taxon>Eukaryota</taxon>
        <taxon>Metazoa</taxon>
        <taxon>Ecdysozoa</taxon>
        <taxon>Arthropoda</taxon>
        <taxon>Hexapoda</taxon>
        <taxon>Insecta</taxon>
        <taxon>Pterygota</taxon>
        <taxon>Neoptera</taxon>
        <taxon>Endopterygota</taxon>
        <taxon>Coleoptera</taxon>
        <taxon>Polyphaga</taxon>
        <taxon>Cucujiformia</taxon>
        <taxon>Tenebrionidae</taxon>
        <taxon>Zophobas</taxon>
    </lineage>
</organism>
<dbReference type="Proteomes" id="UP001168821">
    <property type="component" value="Unassembled WGS sequence"/>
</dbReference>
<name>A0AA38MJS8_9CUCU</name>
<evidence type="ECO:0000313" key="2">
    <source>
        <dbReference type="EMBL" id="KAJ3660215.1"/>
    </source>
</evidence>
<feature type="coiled-coil region" evidence="1">
    <location>
        <begin position="89"/>
        <end position="141"/>
    </location>
</feature>
<reference evidence="2" key="1">
    <citation type="journal article" date="2023" name="G3 (Bethesda)">
        <title>Whole genome assemblies of Zophobas morio and Tenebrio molitor.</title>
        <authorList>
            <person name="Kaur S."/>
            <person name="Stinson S.A."/>
            <person name="diCenzo G.C."/>
        </authorList>
    </citation>
    <scope>NUCLEOTIDE SEQUENCE</scope>
    <source>
        <strain evidence="2">QUZm001</strain>
    </source>
</reference>
<keyword evidence="3" id="KW-1185">Reference proteome</keyword>
<dbReference type="EMBL" id="JALNTZ010000002">
    <property type="protein sequence ID" value="KAJ3660215.1"/>
    <property type="molecule type" value="Genomic_DNA"/>
</dbReference>
<gene>
    <name evidence="2" type="ORF">Zmor_004680</name>
</gene>
<evidence type="ECO:0000256" key="1">
    <source>
        <dbReference type="SAM" id="Coils"/>
    </source>
</evidence>
<proteinExistence type="predicted"/>
<evidence type="ECO:0000313" key="3">
    <source>
        <dbReference type="Proteomes" id="UP001168821"/>
    </source>
</evidence>
<accession>A0AA38MJS8</accession>
<protein>
    <submittedName>
        <fullName evidence="2">Uncharacterized protein</fullName>
    </submittedName>
</protein>
<sequence length="211" mass="24878">MQDEIDTCYENKKEKEDDIKYAIEALKDRRERLQAIFLTKREKVAQLEAVVNKQPYTTADKKRIVQHIDELQHTISLKKESIRVKKTLKDESDIKLADAKKELSKHREDSRNNFLRKIASLKETETSLEKNKQELTELTEIHNKKSNDLETKKQRALEFFRNLHDIIVGNLQEMNNIRTEIFEMLKDCLTKVAETEGAILEDLHNLDDLKM</sequence>